<evidence type="ECO:0000313" key="6">
    <source>
        <dbReference type="Proteomes" id="UP000663823"/>
    </source>
</evidence>
<name>A0A819WFA6_9BILA</name>
<accession>A0A819WFA6</accession>
<dbReference type="EMBL" id="CAJNOH010000902">
    <property type="protein sequence ID" value="CAF1145431.1"/>
    <property type="molecule type" value="Genomic_DNA"/>
</dbReference>
<dbReference type="Proteomes" id="UP000663870">
    <property type="component" value="Unassembled WGS sequence"/>
</dbReference>
<proteinExistence type="predicted"/>
<protein>
    <submittedName>
        <fullName evidence="5">Uncharacterized protein</fullName>
    </submittedName>
</protein>
<dbReference type="Proteomes" id="UP000663836">
    <property type="component" value="Unassembled WGS sequence"/>
</dbReference>
<dbReference type="EMBL" id="CAJNOL010001540">
    <property type="protein sequence ID" value="CAF1378728.1"/>
    <property type="molecule type" value="Genomic_DNA"/>
</dbReference>
<evidence type="ECO:0000313" key="4">
    <source>
        <dbReference type="EMBL" id="CAF4090550.1"/>
    </source>
</evidence>
<sequence length="154" mass="17671">MPITEGNCILQPDNITRSVSIILPAHRINVQLSITGPYFVGGFRLCLRGPYCVDGVNTVHKLDLCQFFWTPNQTVSRIATLSVILIKVVNQTNPLKVDDESRYDGRWTLTFEESSLLDDMIYKQDGYYLRYASPRTTLTFTFSEQSFFFKTINI</sequence>
<organism evidence="5 6">
    <name type="scientific">Rotaria sordida</name>
    <dbReference type="NCBI Taxonomy" id="392033"/>
    <lineage>
        <taxon>Eukaryota</taxon>
        <taxon>Metazoa</taxon>
        <taxon>Spiralia</taxon>
        <taxon>Gnathifera</taxon>
        <taxon>Rotifera</taxon>
        <taxon>Eurotatoria</taxon>
        <taxon>Bdelloidea</taxon>
        <taxon>Philodinida</taxon>
        <taxon>Philodinidae</taxon>
        <taxon>Rotaria</taxon>
    </lineage>
</organism>
<reference evidence="5" key="1">
    <citation type="submission" date="2021-02" db="EMBL/GenBank/DDBJ databases">
        <authorList>
            <person name="Nowell W R."/>
        </authorList>
    </citation>
    <scope>NUCLEOTIDE SEQUENCE</scope>
</reference>
<gene>
    <name evidence="4" type="ORF">JBS370_LOCUS31215</name>
    <name evidence="3" type="ORF">JXQ802_LOCUS33550</name>
    <name evidence="5" type="ORF">OTI717_LOCUS35017</name>
    <name evidence="2" type="ORF">PYM288_LOCUS21933</name>
    <name evidence="1" type="ORF">ZHD862_LOCUS6740</name>
</gene>
<dbReference type="Proteomes" id="UP000663823">
    <property type="component" value="Unassembled WGS sequence"/>
</dbReference>
<evidence type="ECO:0000313" key="2">
    <source>
        <dbReference type="EMBL" id="CAF1145431.1"/>
    </source>
</evidence>
<evidence type="ECO:0000313" key="5">
    <source>
        <dbReference type="EMBL" id="CAF4124709.1"/>
    </source>
</evidence>
<evidence type="ECO:0000313" key="3">
    <source>
        <dbReference type="EMBL" id="CAF1378728.1"/>
    </source>
</evidence>
<dbReference type="AlphaFoldDB" id="A0A819WFA6"/>
<evidence type="ECO:0000313" key="1">
    <source>
        <dbReference type="EMBL" id="CAF0888146.1"/>
    </source>
</evidence>
<dbReference type="EMBL" id="CAJOBD010007584">
    <property type="protein sequence ID" value="CAF4090550.1"/>
    <property type="molecule type" value="Genomic_DNA"/>
</dbReference>
<keyword evidence="7" id="KW-1185">Reference proteome</keyword>
<dbReference type="Proteomes" id="UP000663854">
    <property type="component" value="Unassembled WGS sequence"/>
</dbReference>
<evidence type="ECO:0000313" key="7">
    <source>
        <dbReference type="Proteomes" id="UP000663870"/>
    </source>
</evidence>
<dbReference type="Proteomes" id="UP000663864">
    <property type="component" value="Unassembled WGS sequence"/>
</dbReference>
<comment type="caution">
    <text evidence="5">The sequence shown here is derived from an EMBL/GenBank/DDBJ whole genome shotgun (WGS) entry which is preliminary data.</text>
</comment>
<dbReference type="EMBL" id="CAJOAX010013085">
    <property type="protein sequence ID" value="CAF4124709.1"/>
    <property type="molecule type" value="Genomic_DNA"/>
</dbReference>
<dbReference type="EMBL" id="CAJNOT010000195">
    <property type="protein sequence ID" value="CAF0888146.1"/>
    <property type="molecule type" value="Genomic_DNA"/>
</dbReference>